<evidence type="ECO:0000256" key="4">
    <source>
        <dbReference type="ARBA" id="ARBA00022475"/>
    </source>
</evidence>
<evidence type="ECO:0000313" key="11">
    <source>
        <dbReference type="Proteomes" id="UP000003107"/>
    </source>
</evidence>
<dbReference type="FunFam" id="1.20.1740.10:FF:000004">
    <property type="entry name" value="Sodium:alanine symporter family protein"/>
    <property type="match status" value="1"/>
</dbReference>
<name>C6RJ78_9BACT</name>
<feature type="transmembrane region" description="Helical" evidence="9">
    <location>
        <begin position="189"/>
        <end position="211"/>
    </location>
</feature>
<dbReference type="Gene3D" id="1.20.1740.10">
    <property type="entry name" value="Amino acid/polyamine transporter I"/>
    <property type="match status" value="1"/>
</dbReference>
<dbReference type="EMBL" id="ACVQ01000033">
    <property type="protein sequence ID" value="EET78659.1"/>
    <property type="molecule type" value="Genomic_DNA"/>
</dbReference>
<dbReference type="AlphaFoldDB" id="C6RJ78"/>
<dbReference type="GO" id="GO:0005886">
    <property type="term" value="C:plasma membrane"/>
    <property type="evidence" value="ECO:0007669"/>
    <property type="project" value="UniProtKB-SubCell"/>
</dbReference>
<keyword evidence="4 9" id="KW-1003">Cell membrane</keyword>
<reference evidence="10 11" key="1">
    <citation type="submission" date="2009-07" db="EMBL/GenBank/DDBJ databases">
        <authorList>
            <person name="Madupu R."/>
            <person name="Sebastian Y."/>
            <person name="Durkin A.S."/>
            <person name="Torralba M."/>
            <person name="Methe B."/>
            <person name="Sutton G.G."/>
            <person name="Strausberg R.L."/>
            <person name="Nelson K.E."/>
        </authorList>
    </citation>
    <scope>NUCLEOTIDE SEQUENCE [LARGE SCALE GENOMIC DNA]</scope>
    <source>
        <strain evidence="10 11">RM3277</strain>
    </source>
</reference>
<evidence type="ECO:0000256" key="6">
    <source>
        <dbReference type="ARBA" id="ARBA00022847"/>
    </source>
</evidence>
<sequence>MLTDLVSSINSFLWGPYFLIALLCGTGLYFTIRLRFVQIFKFKMGLNRLFGNFSLHGEAAGKSGMSSFQAVATAVAAQVGTGNLVGATTALIMGGPGAIFWMWCAAFLGMATNFAEICLAQIYRTKDDSGHMIGGPAFYISRGLKSRYAKVLAAFFALAIILALGFMGNMVQANSISDGFKGAFGIPQWASGLFLAAICAMIFIGGVKAIARVAEKIVPIMAILYVAVGLVIICFNLDKIPGVIALIFEAAFNPSAAWGGATGATIATAMRYGIARGLFSNEAGMGSTPHAHAAANVKHPVDQAVLGIMSVFVDTFIVLNITVFVVLSADVIHFENGKAVLTGISLVQEAFSTHVLGHAGGYGFVAICLFFFAFTTILGWYYFAEINVRYLFGAKFVRILQILVVGFVFAGSLLKINFVWELADMFNGLMVLPNLIAIIALSPVVVKLLKDHDAGKEYEQKNYVREPNLF</sequence>
<protein>
    <submittedName>
        <fullName evidence="10">Amino acid carrier protein</fullName>
    </submittedName>
</protein>
<feature type="transmembrane region" description="Helical" evidence="9">
    <location>
        <begin position="223"/>
        <end position="248"/>
    </location>
</feature>
<dbReference type="PANTHER" id="PTHR30330:SF14">
    <property type="entry name" value="SODIUM_AMINO ACID (ALANINE) SYMPORTER"/>
    <property type="match status" value="1"/>
</dbReference>
<dbReference type="RefSeq" id="WP_004321810.1">
    <property type="nucleotide sequence ID" value="NZ_ACVQ01000033.1"/>
</dbReference>
<proteinExistence type="inferred from homology"/>
<comment type="similarity">
    <text evidence="2 9">Belongs to the alanine or glycine:cation symporter (AGCS) (TC 2.A.25) family.</text>
</comment>
<feature type="transmembrane region" description="Helical" evidence="9">
    <location>
        <begin position="99"/>
        <end position="123"/>
    </location>
</feature>
<feature type="transmembrane region" description="Helical" evidence="9">
    <location>
        <begin position="70"/>
        <end position="93"/>
    </location>
</feature>
<evidence type="ECO:0000256" key="9">
    <source>
        <dbReference type="RuleBase" id="RU363064"/>
    </source>
</evidence>
<dbReference type="OrthoDB" id="9806926at2"/>
<evidence type="ECO:0000256" key="1">
    <source>
        <dbReference type="ARBA" id="ARBA00004651"/>
    </source>
</evidence>
<dbReference type="NCBIfam" id="TIGR00835">
    <property type="entry name" value="agcS"/>
    <property type="match status" value="1"/>
</dbReference>
<dbReference type="PRINTS" id="PR00175">
    <property type="entry name" value="NAALASMPORT"/>
</dbReference>
<dbReference type="Proteomes" id="UP000003107">
    <property type="component" value="Unassembled WGS sequence"/>
</dbReference>
<comment type="subcellular location">
    <subcellularLocation>
        <location evidence="1 9">Cell membrane</location>
        <topology evidence="1 9">Multi-pass membrane protein</topology>
    </subcellularLocation>
</comment>
<dbReference type="Pfam" id="PF01235">
    <property type="entry name" value="Na_Ala_symp"/>
    <property type="match status" value="1"/>
</dbReference>
<dbReference type="GO" id="GO:0005283">
    <property type="term" value="F:amino acid:sodium symporter activity"/>
    <property type="evidence" value="ECO:0007669"/>
    <property type="project" value="InterPro"/>
</dbReference>
<keyword evidence="8 9" id="KW-0472">Membrane</keyword>
<dbReference type="eggNOG" id="COG1115">
    <property type="taxonomic scope" value="Bacteria"/>
</dbReference>
<keyword evidence="5 9" id="KW-0812">Transmembrane</keyword>
<accession>C6RJ78</accession>
<keyword evidence="6 9" id="KW-0769">Symport</keyword>
<organism evidence="10 11">
    <name type="scientific">Campylobacter showae RM3277</name>
    <dbReference type="NCBI Taxonomy" id="553219"/>
    <lineage>
        <taxon>Bacteria</taxon>
        <taxon>Pseudomonadati</taxon>
        <taxon>Campylobacterota</taxon>
        <taxon>Epsilonproteobacteria</taxon>
        <taxon>Campylobacterales</taxon>
        <taxon>Campylobacteraceae</taxon>
        <taxon>Campylobacter</taxon>
    </lineage>
</organism>
<evidence type="ECO:0000256" key="3">
    <source>
        <dbReference type="ARBA" id="ARBA00022448"/>
    </source>
</evidence>
<feature type="transmembrane region" description="Helical" evidence="9">
    <location>
        <begin position="362"/>
        <end position="384"/>
    </location>
</feature>
<evidence type="ECO:0000256" key="7">
    <source>
        <dbReference type="ARBA" id="ARBA00022989"/>
    </source>
</evidence>
<dbReference type="GeneID" id="60989455"/>
<feature type="transmembrane region" description="Helical" evidence="9">
    <location>
        <begin position="426"/>
        <end position="446"/>
    </location>
</feature>
<feature type="transmembrane region" description="Helical" evidence="9">
    <location>
        <begin position="396"/>
        <end position="420"/>
    </location>
</feature>
<dbReference type="PANTHER" id="PTHR30330">
    <property type="entry name" value="AGSS FAMILY TRANSPORTER, SODIUM-ALANINE"/>
    <property type="match status" value="1"/>
</dbReference>
<dbReference type="STRING" id="553219.CAMSH0001_0180"/>
<evidence type="ECO:0000313" key="10">
    <source>
        <dbReference type="EMBL" id="EET78659.1"/>
    </source>
</evidence>
<keyword evidence="7 9" id="KW-1133">Transmembrane helix</keyword>
<gene>
    <name evidence="10" type="primary">agcS</name>
    <name evidence="10" type="ORF">CAMSH0001_0180</name>
</gene>
<evidence type="ECO:0000256" key="5">
    <source>
        <dbReference type="ARBA" id="ARBA00022692"/>
    </source>
</evidence>
<feature type="transmembrane region" description="Helical" evidence="9">
    <location>
        <begin position="12"/>
        <end position="32"/>
    </location>
</feature>
<keyword evidence="3 9" id="KW-0813">Transport</keyword>
<evidence type="ECO:0000256" key="8">
    <source>
        <dbReference type="ARBA" id="ARBA00023136"/>
    </source>
</evidence>
<evidence type="ECO:0000256" key="2">
    <source>
        <dbReference type="ARBA" id="ARBA00009261"/>
    </source>
</evidence>
<feature type="transmembrane region" description="Helical" evidence="9">
    <location>
        <begin position="304"/>
        <end position="327"/>
    </location>
</feature>
<keyword evidence="11" id="KW-1185">Reference proteome</keyword>
<dbReference type="InterPro" id="IPR001463">
    <property type="entry name" value="Na/Ala_symport"/>
</dbReference>
<comment type="caution">
    <text evidence="10">The sequence shown here is derived from an EMBL/GenBank/DDBJ whole genome shotgun (WGS) entry which is preliminary data.</text>
</comment>
<feature type="transmembrane region" description="Helical" evidence="9">
    <location>
        <begin position="151"/>
        <end position="169"/>
    </location>
</feature>